<evidence type="ECO:0000313" key="5">
    <source>
        <dbReference type="Proteomes" id="UP001356080"/>
    </source>
</evidence>
<dbReference type="RefSeq" id="WP_101933155.1">
    <property type="nucleotide sequence ID" value="NZ_CP018622.1"/>
</dbReference>
<dbReference type="AlphaFoldDB" id="A0A2K9J0T9"/>
<dbReference type="KEGG" id="vpn:A21D_01562"/>
<proteinExistence type="predicted"/>
<dbReference type="EC" id="2.1.-.-" evidence="3"/>
<keyword evidence="2" id="KW-0808">Transferase</keyword>
<keyword evidence="5" id="KW-1185">Reference proteome</keyword>
<evidence type="ECO:0000313" key="2">
    <source>
        <dbReference type="EMBL" id="AUJ24643.1"/>
    </source>
</evidence>
<dbReference type="PANTHER" id="PTHR43861">
    <property type="entry name" value="TRANS-ACONITATE 2-METHYLTRANSFERASE-RELATED"/>
    <property type="match status" value="1"/>
</dbReference>
<accession>A0A2K9J0T9</accession>
<dbReference type="GO" id="GO:0032259">
    <property type="term" value="P:methylation"/>
    <property type="evidence" value="ECO:0007669"/>
    <property type="project" value="UniProtKB-KW"/>
</dbReference>
<reference evidence="4" key="2">
    <citation type="submission" date="2016-11" db="EMBL/GenBank/DDBJ databases">
        <title>Complete genome sequence of Virgibacillus pantothenticus 21D, a halophilic bacterium isolated from the deep hypersaline anoxic basin Discovery in the Mediterranean Sea.</title>
        <authorList>
            <person name="Zeaiter Z."/>
            <person name="Booth J.M."/>
            <person name="Prosdocimi E.M."/>
            <person name="Mapelli F."/>
            <person name="Fusi M."/>
            <person name="Daffonchio D."/>
            <person name="Borin S."/>
            <person name="Crotti E."/>
        </authorList>
    </citation>
    <scope>NUCLEOTIDE SEQUENCE [LARGE SCALE GENOMIC DNA]</scope>
    <source>
        <strain evidence="4">21D</strain>
    </source>
</reference>
<feature type="domain" description="Methyltransferase type 11" evidence="1">
    <location>
        <begin position="55"/>
        <end position="154"/>
    </location>
</feature>
<evidence type="ECO:0000313" key="4">
    <source>
        <dbReference type="Proteomes" id="UP000234237"/>
    </source>
</evidence>
<dbReference type="SUPFAM" id="SSF53335">
    <property type="entry name" value="S-adenosyl-L-methionine-dependent methyltransferases"/>
    <property type="match status" value="1"/>
</dbReference>
<name>A0A2K9J0T9_9BACI</name>
<dbReference type="EMBL" id="JAZHPM010000005">
    <property type="protein sequence ID" value="MEF2291147.1"/>
    <property type="molecule type" value="Genomic_DNA"/>
</dbReference>
<gene>
    <name evidence="2" type="primary">bioC_3</name>
    <name evidence="2" type="ORF">A21D_01562</name>
    <name evidence="3" type="ORF">V2W34_03850</name>
</gene>
<dbReference type="CDD" id="cd02440">
    <property type="entry name" value="AdoMet_MTases"/>
    <property type="match status" value="1"/>
</dbReference>
<dbReference type="EC" id="2.1.1.197" evidence="2"/>
<dbReference type="Gene3D" id="3.40.50.150">
    <property type="entry name" value="Vaccinia Virus protein VP39"/>
    <property type="match status" value="1"/>
</dbReference>
<dbReference type="GO" id="GO:0008757">
    <property type="term" value="F:S-adenosylmethionine-dependent methyltransferase activity"/>
    <property type="evidence" value="ECO:0007669"/>
    <property type="project" value="InterPro"/>
</dbReference>
<evidence type="ECO:0000259" key="1">
    <source>
        <dbReference type="Pfam" id="PF08241"/>
    </source>
</evidence>
<keyword evidence="2" id="KW-0489">Methyltransferase</keyword>
<dbReference type="InterPro" id="IPR013216">
    <property type="entry name" value="Methyltransf_11"/>
</dbReference>
<evidence type="ECO:0000313" key="3">
    <source>
        <dbReference type="EMBL" id="MEF2291147.1"/>
    </source>
</evidence>
<sequence>MSEWKKLLRDSQSRWDENAEYWDDYMGEKSNQFHRELIRPSTEKLLQVAGNEAILDVACGNGNFSRRLVELGAQVVAFDYSPKMIERAKLRSKEYINQIEYKVIDATDYNSLIQLGYAKFDSAVANMAFMDIADVTPLIKAVHELLKPNGAFVFSITHPCFQTPGARKVHETEDIDGEIIHRNSIQISKYLTPEPYKAVGIKGQPVPHFMFHRSLSYYFGLFFQTGFVLDGMEEPSFSHVKENNTFDWYEIPPVIVLRFRKI</sequence>
<reference evidence="2" key="1">
    <citation type="submission" date="2016-11" db="EMBL/GenBank/DDBJ databases">
        <title>Complete genome sequence of Virgibacillus dokdonensis 21D, a halophilic bacterium isolated from the deep hypersaline anoxic basin Discovery in the Mediterranean Sea.</title>
        <authorList>
            <person name="Zeaiter Z."/>
            <person name="Booth J.M."/>
            <person name="Prosdocimi E.M."/>
            <person name="Mapelli F."/>
            <person name="Fusi M."/>
            <person name="Daffonchio D."/>
            <person name="Borin S."/>
            <person name="Crotti E."/>
        </authorList>
    </citation>
    <scope>NUCLEOTIDE SEQUENCE</scope>
    <source>
        <strain evidence="2">21D</strain>
    </source>
</reference>
<dbReference type="GO" id="GO:0102130">
    <property type="term" value="F:malonyl-CoA methyltransferase activity"/>
    <property type="evidence" value="ECO:0007669"/>
    <property type="project" value="UniProtKB-EC"/>
</dbReference>
<organism evidence="2 4">
    <name type="scientific">Virgibacillus dokdonensis</name>
    <dbReference type="NCBI Taxonomy" id="302167"/>
    <lineage>
        <taxon>Bacteria</taxon>
        <taxon>Bacillati</taxon>
        <taxon>Bacillota</taxon>
        <taxon>Bacilli</taxon>
        <taxon>Bacillales</taxon>
        <taxon>Bacillaceae</taxon>
        <taxon>Virgibacillus</taxon>
    </lineage>
</organism>
<dbReference type="InterPro" id="IPR029063">
    <property type="entry name" value="SAM-dependent_MTases_sf"/>
</dbReference>
<dbReference type="Proteomes" id="UP001356080">
    <property type="component" value="Unassembled WGS sequence"/>
</dbReference>
<reference evidence="3 5" key="3">
    <citation type="submission" date="2024-01" db="EMBL/GenBank/DDBJ databases">
        <title>Survival strategy associated with biotechnological potential of Virgibacillus dokdonensis T4.6 isolated from salt-fermented shrimp paste.</title>
        <authorList>
            <person name="Doan T.V."/>
            <person name="Quach N.T."/>
            <person name="Phi Q.-T."/>
        </authorList>
    </citation>
    <scope>NUCLEOTIDE SEQUENCE [LARGE SCALE GENOMIC DNA]</scope>
    <source>
        <strain evidence="3 5">T4.6</strain>
    </source>
</reference>
<dbReference type="Proteomes" id="UP000234237">
    <property type="component" value="Chromosome"/>
</dbReference>
<dbReference type="Pfam" id="PF08241">
    <property type="entry name" value="Methyltransf_11"/>
    <property type="match status" value="1"/>
</dbReference>
<protein>
    <submittedName>
        <fullName evidence="3">Class I SAM-dependent methyltransferase</fullName>
        <ecNumber evidence="3">2.1.-.-</ecNumber>
    </submittedName>
    <submittedName>
        <fullName evidence="2">Malonyl-[acyl-carrier protein] O-methyltransferase</fullName>
        <ecNumber evidence="2">2.1.1.197</ecNumber>
    </submittedName>
</protein>
<dbReference type="EMBL" id="CP018622">
    <property type="protein sequence ID" value="AUJ24643.1"/>
    <property type="molecule type" value="Genomic_DNA"/>
</dbReference>